<evidence type="ECO:0000313" key="2">
    <source>
        <dbReference type="EMBL" id="ELY80393.1"/>
    </source>
</evidence>
<evidence type="ECO:0000313" key="3">
    <source>
        <dbReference type="Proteomes" id="UP000011593"/>
    </source>
</evidence>
<sequence length="77" mass="8501">MTRDATRPHRDAVFALRSIDGGRTPSDREKPAHESRSQVLPVIREFIIGSDTTPGDERPNSSARSVETVGIERDQAT</sequence>
<name>L9Z5C0_NATP1</name>
<feature type="region of interest" description="Disordered" evidence="1">
    <location>
        <begin position="1"/>
        <end position="77"/>
    </location>
</feature>
<protein>
    <submittedName>
        <fullName evidence="2">Uncharacterized protein</fullName>
    </submittedName>
</protein>
<dbReference type="PATRIC" id="fig|797303.5.peg.839"/>
<comment type="caution">
    <text evidence="2">The sequence shown here is derived from an EMBL/GenBank/DDBJ whole genome shotgun (WGS) entry which is preliminary data.</text>
</comment>
<gene>
    <name evidence="2" type="ORF">C488_04058</name>
</gene>
<organism evidence="2 3">
    <name type="scientific">Natrinema pellirubrum (strain DSM 15624 / CIP 106293 / JCM 10476 / NCIMB 786 / 157)</name>
    <dbReference type="NCBI Taxonomy" id="797303"/>
    <lineage>
        <taxon>Archaea</taxon>
        <taxon>Methanobacteriati</taxon>
        <taxon>Methanobacteriota</taxon>
        <taxon>Stenosarchaea group</taxon>
        <taxon>Halobacteria</taxon>
        <taxon>Halobacteriales</taxon>
        <taxon>Natrialbaceae</taxon>
        <taxon>Natrinema</taxon>
    </lineage>
</organism>
<accession>L9Z5C0</accession>
<evidence type="ECO:0000256" key="1">
    <source>
        <dbReference type="SAM" id="MobiDB-lite"/>
    </source>
</evidence>
<reference evidence="2 3" key="1">
    <citation type="journal article" date="2014" name="PLoS Genet.">
        <title>Phylogenetically driven sequencing of extremely halophilic archaea reveals strategies for static and dynamic osmo-response.</title>
        <authorList>
            <person name="Becker E.A."/>
            <person name="Seitzer P.M."/>
            <person name="Tritt A."/>
            <person name="Larsen D."/>
            <person name="Krusor M."/>
            <person name="Yao A.I."/>
            <person name="Wu D."/>
            <person name="Madern D."/>
            <person name="Eisen J.A."/>
            <person name="Darling A.E."/>
            <person name="Facciotti M.T."/>
        </authorList>
    </citation>
    <scope>NUCLEOTIDE SEQUENCE [LARGE SCALE GENOMIC DNA]</scope>
    <source>
        <strain evidence="2 3">DSM 15624</strain>
    </source>
</reference>
<feature type="compositionally biased region" description="Basic and acidic residues" evidence="1">
    <location>
        <begin position="25"/>
        <end position="36"/>
    </location>
</feature>
<dbReference type="AlphaFoldDB" id="L9Z5C0"/>
<proteinExistence type="predicted"/>
<dbReference type="Proteomes" id="UP000011593">
    <property type="component" value="Unassembled WGS sequence"/>
</dbReference>
<feature type="compositionally biased region" description="Basic and acidic residues" evidence="1">
    <location>
        <begin position="1"/>
        <end position="12"/>
    </location>
</feature>
<dbReference type="EMBL" id="AOIE01000012">
    <property type="protein sequence ID" value="ELY80393.1"/>
    <property type="molecule type" value="Genomic_DNA"/>
</dbReference>
<keyword evidence="3" id="KW-1185">Reference proteome</keyword>